<dbReference type="EMBL" id="CAEZTR010000002">
    <property type="protein sequence ID" value="CAB4563686.1"/>
    <property type="molecule type" value="Genomic_DNA"/>
</dbReference>
<dbReference type="Gene3D" id="2.30.30.240">
    <property type="entry name" value="PRC-barrel domain"/>
    <property type="match status" value="1"/>
</dbReference>
<evidence type="ECO:0000256" key="1">
    <source>
        <dbReference type="ARBA" id="ARBA00022490"/>
    </source>
</evidence>
<feature type="domain" description="RimM N-terminal" evidence="5">
    <location>
        <begin position="19"/>
        <end position="92"/>
    </location>
</feature>
<dbReference type="PANTHER" id="PTHR33692:SF1">
    <property type="entry name" value="RIBOSOME MATURATION FACTOR RIMM"/>
    <property type="match status" value="1"/>
</dbReference>
<accession>A0A6J6DK30</accession>
<keyword evidence="1" id="KW-0963">Cytoplasm</keyword>
<dbReference type="GO" id="GO:0043022">
    <property type="term" value="F:ribosome binding"/>
    <property type="evidence" value="ECO:0007669"/>
    <property type="project" value="InterPro"/>
</dbReference>
<dbReference type="InterPro" id="IPR011033">
    <property type="entry name" value="PRC_barrel-like_sf"/>
</dbReference>
<dbReference type="EMBL" id="CAEZTG010000258">
    <property type="protein sequence ID" value="CAB4582308.1"/>
    <property type="molecule type" value="Genomic_DNA"/>
</dbReference>
<name>A0A6J6DK30_9ZZZZ</name>
<gene>
    <name evidence="7" type="ORF">UFOPK1495_01829</name>
    <name evidence="8" type="ORF">UFOPK1603_01874</name>
    <name evidence="6" type="ORF">UFOPK1711_00074</name>
</gene>
<dbReference type="Pfam" id="PF01782">
    <property type="entry name" value="RimM"/>
    <property type="match status" value="1"/>
</dbReference>
<keyword evidence="3" id="KW-0698">rRNA processing</keyword>
<dbReference type="GO" id="GO:0006364">
    <property type="term" value="P:rRNA processing"/>
    <property type="evidence" value="ECO:0007669"/>
    <property type="project" value="UniProtKB-KW"/>
</dbReference>
<dbReference type="EMBL" id="CAEZSU010000273">
    <property type="protein sequence ID" value="CAB4566934.1"/>
    <property type="molecule type" value="Genomic_DNA"/>
</dbReference>
<dbReference type="InterPro" id="IPR036976">
    <property type="entry name" value="RimM_N_sf"/>
</dbReference>
<dbReference type="InterPro" id="IPR002676">
    <property type="entry name" value="RimM_N"/>
</dbReference>
<dbReference type="HAMAP" id="MF_00014">
    <property type="entry name" value="Ribosome_mat_RimM"/>
    <property type="match status" value="1"/>
</dbReference>
<sequence>MVAMSRSSSSTDSVNLLEVGRIDKPHGVRGDVVVALTTTETRRVAPGTHLFAGDREFVITASRPHQHRWIVTFEGVYGREGAEAISGLVLSAEPLDDDDPDALWVHELIGSTVVETNGTERGTVVAVQDNPASDLLVLDSGALVPLRFLEGRDDEDRLVVEVPDGLFELLDEE</sequence>
<evidence type="ECO:0000256" key="4">
    <source>
        <dbReference type="ARBA" id="ARBA00023186"/>
    </source>
</evidence>
<dbReference type="InterPro" id="IPR009000">
    <property type="entry name" value="Transl_B-barrel_sf"/>
</dbReference>
<protein>
    <submittedName>
        <fullName evidence="6">Unannotated protein</fullName>
    </submittedName>
</protein>
<dbReference type="SUPFAM" id="SSF50447">
    <property type="entry name" value="Translation proteins"/>
    <property type="match status" value="1"/>
</dbReference>
<reference evidence="6" key="1">
    <citation type="submission" date="2020-05" db="EMBL/GenBank/DDBJ databases">
        <authorList>
            <person name="Chiriac C."/>
            <person name="Salcher M."/>
            <person name="Ghai R."/>
            <person name="Kavagutti S V."/>
        </authorList>
    </citation>
    <scope>NUCLEOTIDE SEQUENCE</scope>
</reference>
<evidence type="ECO:0000256" key="3">
    <source>
        <dbReference type="ARBA" id="ARBA00022552"/>
    </source>
</evidence>
<dbReference type="InterPro" id="IPR011961">
    <property type="entry name" value="RimM"/>
</dbReference>
<dbReference type="PANTHER" id="PTHR33692">
    <property type="entry name" value="RIBOSOME MATURATION FACTOR RIMM"/>
    <property type="match status" value="1"/>
</dbReference>
<keyword evidence="2" id="KW-0690">Ribosome biogenesis</keyword>
<dbReference type="AlphaFoldDB" id="A0A6J6DK30"/>
<evidence type="ECO:0000313" key="7">
    <source>
        <dbReference type="EMBL" id="CAB4566934.1"/>
    </source>
</evidence>
<keyword evidence="4" id="KW-0143">Chaperone</keyword>
<proteinExistence type="inferred from homology"/>
<evidence type="ECO:0000259" key="5">
    <source>
        <dbReference type="Pfam" id="PF01782"/>
    </source>
</evidence>
<evidence type="ECO:0000313" key="8">
    <source>
        <dbReference type="EMBL" id="CAB4582308.1"/>
    </source>
</evidence>
<dbReference type="Gene3D" id="2.40.30.60">
    <property type="entry name" value="RimM"/>
    <property type="match status" value="1"/>
</dbReference>
<evidence type="ECO:0000313" key="6">
    <source>
        <dbReference type="EMBL" id="CAB4563686.1"/>
    </source>
</evidence>
<dbReference type="SUPFAM" id="SSF50346">
    <property type="entry name" value="PRC-barrel domain"/>
    <property type="match status" value="1"/>
</dbReference>
<dbReference type="NCBIfam" id="TIGR02273">
    <property type="entry name" value="16S_RimM"/>
    <property type="match status" value="1"/>
</dbReference>
<organism evidence="6">
    <name type="scientific">freshwater metagenome</name>
    <dbReference type="NCBI Taxonomy" id="449393"/>
    <lineage>
        <taxon>unclassified sequences</taxon>
        <taxon>metagenomes</taxon>
        <taxon>ecological metagenomes</taxon>
    </lineage>
</organism>
<evidence type="ECO:0000256" key="2">
    <source>
        <dbReference type="ARBA" id="ARBA00022517"/>
    </source>
</evidence>
<dbReference type="GO" id="GO:0005840">
    <property type="term" value="C:ribosome"/>
    <property type="evidence" value="ECO:0007669"/>
    <property type="project" value="InterPro"/>
</dbReference>